<evidence type="ECO:0000256" key="3">
    <source>
        <dbReference type="ARBA" id="ARBA00022763"/>
    </source>
</evidence>
<evidence type="ECO:0000256" key="1">
    <source>
        <dbReference type="ARBA" id="ARBA00007452"/>
    </source>
</evidence>
<dbReference type="NCBIfam" id="TIGR00613">
    <property type="entry name" value="reco"/>
    <property type="match status" value="1"/>
</dbReference>
<protein>
    <recommendedName>
        <fullName evidence="2 7">DNA repair protein RecO</fullName>
    </recommendedName>
    <alternativeName>
        <fullName evidence="6 7">Recombination protein O</fullName>
    </alternativeName>
</protein>
<name>A0A2M6XC06_9BACT</name>
<dbReference type="PANTHER" id="PTHR33991:SF1">
    <property type="entry name" value="DNA REPAIR PROTEIN RECO"/>
    <property type="match status" value="1"/>
</dbReference>
<keyword evidence="5 7" id="KW-0234">DNA repair</keyword>
<dbReference type="SUPFAM" id="SSF57863">
    <property type="entry name" value="ArfGap/RecO-like zinc finger"/>
    <property type="match status" value="1"/>
</dbReference>
<dbReference type="Gene3D" id="1.20.1440.120">
    <property type="entry name" value="Recombination protein O, C-terminal domain"/>
    <property type="match status" value="1"/>
</dbReference>
<dbReference type="PANTHER" id="PTHR33991">
    <property type="entry name" value="DNA REPAIR PROTEIN RECO"/>
    <property type="match status" value="1"/>
</dbReference>
<evidence type="ECO:0000256" key="7">
    <source>
        <dbReference type="HAMAP-Rule" id="MF_00201"/>
    </source>
</evidence>
<reference evidence="10" key="1">
    <citation type="submission" date="2017-09" db="EMBL/GenBank/DDBJ databases">
        <title>Depth-based differentiation of microbial function through sediment-hosted aquifers and enrichment of novel symbionts in the deep terrestrial subsurface.</title>
        <authorList>
            <person name="Probst A.J."/>
            <person name="Ladd B."/>
            <person name="Jarett J.K."/>
            <person name="Geller-Mcgrath D.E."/>
            <person name="Sieber C.M.K."/>
            <person name="Emerson J.B."/>
            <person name="Anantharaman K."/>
            <person name="Thomas B.C."/>
            <person name="Malmstrom R."/>
            <person name="Stieglmeier M."/>
            <person name="Klingl A."/>
            <person name="Woyke T."/>
            <person name="Ryan C.M."/>
            <person name="Banfield J.F."/>
        </authorList>
    </citation>
    <scope>NUCLEOTIDE SEQUENCE [LARGE SCALE GENOMIC DNA]</scope>
</reference>
<dbReference type="GO" id="GO:0043590">
    <property type="term" value="C:bacterial nucleoid"/>
    <property type="evidence" value="ECO:0007669"/>
    <property type="project" value="TreeGrafter"/>
</dbReference>
<dbReference type="Pfam" id="PF11967">
    <property type="entry name" value="RecO_N"/>
    <property type="match status" value="1"/>
</dbReference>
<comment type="function">
    <text evidence="7">Involved in DNA repair and RecF pathway recombination.</text>
</comment>
<evidence type="ECO:0000256" key="2">
    <source>
        <dbReference type="ARBA" id="ARBA00021310"/>
    </source>
</evidence>
<dbReference type="SUPFAM" id="SSF50249">
    <property type="entry name" value="Nucleic acid-binding proteins"/>
    <property type="match status" value="1"/>
</dbReference>
<comment type="similarity">
    <text evidence="1 7">Belongs to the RecO family.</text>
</comment>
<dbReference type="Pfam" id="PF02565">
    <property type="entry name" value="RecO_C"/>
    <property type="match status" value="1"/>
</dbReference>
<keyword evidence="3 7" id="KW-0227">DNA damage</keyword>
<proteinExistence type="inferred from homology"/>
<evidence type="ECO:0000313" key="10">
    <source>
        <dbReference type="Proteomes" id="UP000228996"/>
    </source>
</evidence>
<dbReference type="GO" id="GO:0006310">
    <property type="term" value="P:DNA recombination"/>
    <property type="evidence" value="ECO:0007669"/>
    <property type="project" value="UniProtKB-UniRule"/>
</dbReference>
<dbReference type="GO" id="GO:0006302">
    <property type="term" value="P:double-strand break repair"/>
    <property type="evidence" value="ECO:0007669"/>
    <property type="project" value="TreeGrafter"/>
</dbReference>
<dbReference type="InterPro" id="IPR003717">
    <property type="entry name" value="RecO"/>
</dbReference>
<keyword evidence="4 7" id="KW-0233">DNA recombination</keyword>
<dbReference type="InterPro" id="IPR012340">
    <property type="entry name" value="NA-bd_OB-fold"/>
</dbReference>
<feature type="domain" description="DNA replication/recombination mediator RecO N-terminal" evidence="8">
    <location>
        <begin position="1"/>
        <end position="79"/>
    </location>
</feature>
<dbReference type="Proteomes" id="UP000228996">
    <property type="component" value="Unassembled WGS sequence"/>
</dbReference>
<dbReference type="EMBL" id="PEYO01000022">
    <property type="protein sequence ID" value="PIU03162.1"/>
    <property type="molecule type" value="Genomic_DNA"/>
</dbReference>
<dbReference type="InterPro" id="IPR022572">
    <property type="entry name" value="DNA_rep/recomb_RecO_N"/>
</dbReference>
<comment type="caution">
    <text evidence="9">The sequence shown here is derived from an EMBL/GenBank/DDBJ whole genome shotgun (WGS) entry which is preliminary data.</text>
</comment>
<accession>A0A2M6XC06</accession>
<evidence type="ECO:0000259" key="8">
    <source>
        <dbReference type="Pfam" id="PF11967"/>
    </source>
</evidence>
<dbReference type="Gene3D" id="2.40.50.140">
    <property type="entry name" value="Nucleic acid-binding proteins"/>
    <property type="match status" value="1"/>
</dbReference>
<evidence type="ECO:0000313" key="9">
    <source>
        <dbReference type="EMBL" id="PIU03162.1"/>
    </source>
</evidence>
<organism evidence="9 10">
    <name type="scientific">Candidatus Shapirobacteria bacterium CG08_land_8_20_14_0_20_39_18</name>
    <dbReference type="NCBI Taxonomy" id="1974883"/>
    <lineage>
        <taxon>Bacteria</taxon>
        <taxon>Candidatus Shapironibacteriota</taxon>
    </lineage>
</organism>
<evidence type="ECO:0000256" key="5">
    <source>
        <dbReference type="ARBA" id="ARBA00023204"/>
    </source>
</evidence>
<sequence>MRAYKTEGIILKRSNYGEADRLLTIFTKNHGKLRVIAKGVRRITSRRGGNLELFNDVNVYLNCGKNLDSLSEVEVINSFSNWRKDIKSVGVAYYLCELVDKLTAEGQEHYQVFKLLVNSLSRLSERNYTELVVNFEKELITELGFGVPENLKDSQKSLKDYIEQITEKKITSPKIIREIW</sequence>
<dbReference type="HAMAP" id="MF_00201">
    <property type="entry name" value="RecO"/>
    <property type="match status" value="1"/>
</dbReference>
<dbReference type="InterPro" id="IPR042242">
    <property type="entry name" value="RecO_C"/>
</dbReference>
<gene>
    <name evidence="7 9" type="primary">recO</name>
    <name evidence="9" type="ORF">COT44_04685</name>
</gene>
<dbReference type="InterPro" id="IPR037278">
    <property type="entry name" value="ARFGAP/RecO"/>
</dbReference>
<dbReference type="AlphaFoldDB" id="A0A2M6XC06"/>
<evidence type="ECO:0000256" key="6">
    <source>
        <dbReference type="ARBA" id="ARBA00033409"/>
    </source>
</evidence>
<evidence type="ECO:0000256" key="4">
    <source>
        <dbReference type="ARBA" id="ARBA00023172"/>
    </source>
</evidence>